<evidence type="ECO:0000313" key="1">
    <source>
        <dbReference type="EMBL" id="OQP58089.1"/>
    </source>
</evidence>
<reference evidence="1 2" key="1">
    <citation type="submission" date="2016-03" db="EMBL/GenBank/DDBJ databases">
        <title>Niastella vici sp. nov., isolated from farmland soil.</title>
        <authorList>
            <person name="Chen L."/>
            <person name="Wang D."/>
            <person name="Yang S."/>
            <person name="Wang G."/>
        </authorList>
    </citation>
    <scope>NUCLEOTIDE SEQUENCE [LARGE SCALE GENOMIC DNA]</scope>
    <source>
        <strain evidence="1 2">DJ57</strain>
    </source>
</reference>
<comment type="caution">
    <text evidence="1">The sequence shown here is derived from an EMBL/GenBank/DDBJ whole genome shotgun (WGS) entry which is preliminary data.</text>
</comment>
<dbReference type="RefSeq" id="WP_081155232.1">
    <property type="nucleotide sequence ID" value="NZ_LVYD01000102.1"/>
</dbReference>
<dbReference type="STRING" id="1703345.A3860_07105"/>
<name>A0A1V9FI86_9BACT</name>
<keyword evidence="2" id="KW-1185">Reference proteome</keyword>
<sequence length="456" mass="52819">MNEHNPITVRLDEMVQVWKKNVLPQHTLIRWMLKPEDHRMYEGFCRLEASPHGKLDNLFVFFYTPFSNAKTYSHALLENWLHEYDDPQQKKLLASAGIKNEWDVLPFRKAVEAKDYTACDQLLPVMIQSYKNFTGQSQAHFVFSVLPKEMSSPQQFLQWLQQWMEQPKEPGTQLLVFDHVEGNFWGEVFEYYSDYSVTLKHDLRMQDAIRQIATAGAATDPYAFFRKCMFEMGEAANKKNKSLLSEWGVKAIESGKKTGDKSLLATAYITYAGMLFNFKDHELINELLDTGIRLCKQEVAAGNESIKPMLLQYYTYKGADCQIQKERKEALQWFMKAGNEAVAFGYISQAVSAYYKAWVFAEYKNWHEEKLEASKQALQLTSRLTDEEVQASEYPFMAYDYIKMKQDKDAGDSLVAEASDKMTRAYGANWQKTIEELKQNYTKKKLREANAGEIAV</sequence>
<proteinExistence type="predicted"/>
<dbReference type="Proteomes" id="UP000192796">
    <property type="component" value="Unassembled WGS sequence"/>
</dbReference>
<protein>
    <submittedName>
        <fullName evidence="1">Uncharacterized protein</fullName>
    </submittedName>
</protein>
<dbReference type="AlphaFoldDB" id="A0A1V9FI86"/>
<dbReference type="EMBL" id="LVYD01000102">
    <property type="protein sequence ID" value="OQP58089.1"/>
    <property type="molecule type" value="Genomic_DNA"/>
</dbReference>
<organism evidence="1 2">
    <name type="scientific">Niastella vici</name>
    <dbReference type="NCBI Taxonomy" id="1703345"/>
    <lineage>
        <taxon>Bacteria</taxon>
        <taxon>Pseudomonadati</taxon>
        <taxon>Bacteroidota</taxon>
        <taxon>Chitinophagia</taxon>
        <taxon>Chitinophagales</taxon>
        <taxon>Chitinophagaceae</taxon>
        <taxon>Niastella</taxon>
    </lineage>
</organism>
<dbReference type="OrthoDB" id="615153at2"/>
<evidence type="ECO:0000313" key="2">
    <source>
        <dbReference type="Proteomes" id="UP000192796"/>
    </source>
</evidence>
<accession>A0A1V9FI86</accession>
<gene>
    <name evidence="1" type="ORF">A3860_07105</name>
</gene>